<dbReference type="KEGG" id="blin:BLSMQ_0858"/>
<organism evidence="1 2">
    <name type="scientific">Brevibacterium aurantiacum</name>
    <dbReference type="NCBI Taxonomy" id="273384"/>
    <lineage>
        <taxon>Bacteria</taxon>
        <taxon>Bacillati</taxon>
        <taxon>Actinomycetota</taxon>
        <taxon>Actinomycetes</taxon>
        <taxon>Micrococcales</taxon>
        <taxon>Brevibacteriaceae</taxon>
        <taxon>Brevibacterium</taxon>
    </lineage>
</organism>
<name>A0A1D7W0S6_BREAU</name>
<accession>A0A1D7W0S6</accession>
<evidence type="ECO:0000313" key="2">
    <source>
        <dbReference type="Proteomes" id="UP000094793"/>
    </source>
</evidence>
<protein>
    <submittedName>
        <fullName evidence="1">Uncharacterized protein</fullName>
    </submittedName>
</protein>
<dbReference type="Proteomes" id="UP000094793">
    <property type="component" value="Chromosome"/>
</dbReference>
<gene>
    <name evidence="1" type="ORF">BLSMQ_0858</name>
</gene>
<dbReference type="AlphaFoldDB" id="A0A1D7W0S6"/>
<sequence length="51" mass="5686">MIAGGGRIRRFAVCEWKLLDEDRSSIDLSSSLGSTDADPYYLSGVDERTYL</sequence>
<proteinExistence type="predicted"/>
<dbReference type="EMBL" id="CP017150">
    <property type="protein sequence ID" value="AOP52570.1"/>
    <property type="molecule type" value="Genomic_DNA"/>
</dbReference>
<reference evidence="2" key="1">
    <citation type="submission" date="2016-09" db="EMBL/GenBank/DDBJ databases">
        <title>Complete Genome Sequence of Brevibacterium linens SMQ-1335.</title>
        <authorList>
            <person name="de Melo A.G."/>
            <person name="Labrie S.J."/>
            <person name="Dumaresq J."/>
            <person name="Roberts R.J."/>
            <person name="Tremblay D.M."/>
            <person name="Moineau S."/>
        </authorList>
    </citation>
    <scope>NUCLEOTIDE SEQUENCE [LARGE SCALE GENOMIC DNA]</scope>
    <source>
        <strain evidence="2">SMQ-1335</strain>
    </source>
</reference>
<evidence type="ECO:0000313" key="1">
    <source>
        <dbReference type="EMBL" id="AOP52570.1"/>
    </source>
</evidence>